<dbReference type="EC" id="2.3.2.27" evidence="4"/>
<feature type="compositionally biased region" description="Basic and acidic residues" evidence="15">
    <location>
        <begin position="443"/>
        <end position="463"/>
    </location>
</feature>
<keyword evidence="16" id="KW-0812">Transmembrane</keyword>
<dbReference type="InterPro" id="IPR000315">
    <property type="entry name" value="Znf_B-box"/>
</dbReference>
<dbReference type="InterPro" id="IPR017903">
    <property type="entry name" value="COS_domain"/>
</dbReference>
<keyword evidence="21" id="KW-1185">Reference proteome</keyword>
<evidence type="ECO:0000256" key="8">
    <source>
        <dbReference type="ARBA" id="ARBA00022771"/>
    </source>
</evidence>
<evidence type="ECO:0000256" key="5">
    <source>
        <dbReference type="ARBA" id="ARBA00022490"/>
    </source>
</evidence>
<keyword evidence="16" id="KW-0472">Membrane</keyword>
<evidence type="ECO:0000256" key="1">
    <source>
        <dbReference type="ARBA" id="ARBA00000900"/>
    </source>
</evidence>
<name>A0A671Z1L8_SPAAU</name>
<dbReference type="AlphaFoldDB" id="A0A671Z1L8"/>
<keyword evidence="10 14" id="KW-0175">Coiled coil</keyword>
<dbReference type="Gene3D" id="1.20.5.170">
    <property type="match status" value="1"/>
</dbReference>
<dbReference type="Proteomes" id="UP000472265">
    <property type="component" value="Chromosome 7"/>
</dbReference>
<dbReference type="PROSITE" id="PS50089">
    <property type="entry name" value="ZF_RING_2"/>
    <property type="match status" value="1"/>
</dbReference>
<dbReference type="SMART" id="SM00336">
    <property type="entry name" value="BBOX"/>
    <property type="match status" value="1"/>
</dbReference>
<dbReference type="Pfam" id="PF13445">
    <property type="entry name" value="zf-RING_UBOX"/>
    <property type="match status" value="1"/>
</dbReference>
<dbReference type="Gene3D" id="3.30.160.60">
    <property type="entry name" value="Classic Zinc Finger"/>
    <property type="match status" value="1"/>
</dbReference>
<keyword evidence="7" id="KW-0479">Metal-binding</keyword>
<dbReference type="GeneTree" id="ENSGT00940000166487"/>
<dbReference type="InterPro" id="IPR001841">
    <property type="entry name" value="Znf_RING"/>
</dbReference>
<evidence type="ECO:0000259" key="17">
    <source>
        <dbReference type="PROSITE" id="PS50089"/>
    </source>
</evidence>
<feature type="domain" description="RING-type" evidence="17">
    <location>
        <begin position="46"/>
        <end position="99"/>
    </location>
</feature>
<evidence type="ECO:0000259" key="18">
    <source>
        <dbReference type="PROSITE" id="PS50119"/>
    </source>
</evidence>
<evidence type="ECO:0000256" key="16">
    <source>
        <dbReference type="SAM" id="Phobius"/>
    </source>
</evidence>
<feature type="region of interest" description="Disordered" evidence="15">
    <location>
        <begin position="354"/>
        <end position="467"/>
    </location>
</feature>
<dbReference type="PANTHER" id="PTHR24099:SF17">
    <property type="entry name" value="TRIPARTITE MOTIF CONTAINING 55"/>
    <property type="match status" value="1"/>
</dbReference>
<dbReference type="GO" id="GO:0070507">
    <property type="term" value="P:regulation of microtubule cytoskeleton organization"/>
    <property type="evidence" value="ECO:0007669"/>
    <property type="project" value="TreeGrafter"/>
</dbReference>
<dbReference type="SUPFAM" id="SSF57850">
    <property type="entry name" value="RING/U-box"/>
    <property type="match status" value="1"/>
</dbReference>
<reference evidence="20" key="1">
    <citation type="submission" date="2021-04" db="EMBL/GenBank/DDBJ databases">
        <authorList>
            <consortium name="Wellcome Sanger Institute Data Sharing"/>
        </authorList>
    </citation>
    <scope>NUCLEOTIDE SEQUENCE [LARGE SCALE GENOMIC DNA]</scope>
</reference>
<protein>
    <recommendedName>
        <fullName evidence="4">RING-type E3 ubiquitin transferase</fullName>
        <ecNumber evidence="4">2.3.2.27</ecNumber>
    </recommendedName>
</protein>
<feature type="compositionally biased region" description="Pro residues" evidence="15">
    <location>
        <begin position="407"/>
        <end position="418"/>
    </location>
</feature>
<dbReference type="GO" id="GO:0008270">
    <property type="term" value="F:zinc ion binding"/>
    <property type="evidence" value="ECO:0007669"/>
    <property type="project" value="UniProtKB-KW"/>
</dbReference>
<evidence type="ECO:0000256" key="9">
    <source>
        <dbReference type="ARBA" id="ARBA00022833"/>
    </source>
</evidence>
<keyword evidence="16" id="KW-1133">Transmembrane helix</keyword>
<dbReference type="FunFam" id="3.30.40.10:FF:000014">
    <property type="entry name" value="probable E3 ubiquitin-protein ligase MID2"/>
    <property type="match status" value="1"/>
</dbReference>
<dbReference type="PANTHER" id="PTHR24099">
    <property type="entry name" value="E3 UBIQUITIN-PROTEIN LIGASE TRIM36-RELATED"/>
    <property type="match status" value="1"/>
</dbReference>
<dbReference type="GO" id="GO:0061630">
    <property type="term" value="F:ubiquitin protein ligase activity"/>
    <property type="evidence" value="ECO:0007669"/>
    <property type="project" value="UniProtKB-EC"/>
</dbReference>
<evidence type="ECO:0000256" key="10">
    <source>
        <dbReference type="ARBA" id="ARBA00023054"/>
    </source>
</evidence>
<dbReference type="PROSITE" id="PS00518">
    <property type="entry name" value="ZF_RING_1"/>
    <property type="match status" value="1"/>
</dbReference>
<comment type="subcellular location">
    <subcellularLocation>
        <location evidence="3">Cytoplasm</location>
    </subcellularLocation>
    <subcellularLocation>
        <location evidence="2">Nucleus</location>
    </subcellularLocation>
</comment>
<dbReference type="InterPro" id="IPR013083">
    <property type="entry name" value="Znf_RING/FYVE/PHD"/>
</dbReference>
<evidence type="ECO:0000256" key="4">
    <source>
        <dbReference type="ARBA" id="ARBA00012483"/>
    </source>
</evidence>
<dbReference type="InterPro" id="IPR017907">
    <property type="entry name" value="Znf_RING_CS"/>
</dbReference>
<evidence type="ECO:0000256" key="11">
    <source>
        <dbReference type="ARBA" id="ARBA00023179"/>
    </source>
</evidence>
<feature type="coiled-coil region" evidence="14">
    <location>
        <begin position="210"/>
        <end position="266"/>
    </location>
</feature>
<keyword evidence="5" id="KW-0963">Cytoplasm</keyword>
<dbReference type="Ensembl" id="ENSSAUT00010072012.1">
    <property type="protein sequence ID" value="ENSSAUP00010068809.1"/>
    <property type="gene ID" value="ENSSAUG00010027293.1"/>
</dbReference>
<dbReference type="PROSITE" id="PS51262">
    <property type="entry name" value="COS"/>
    <property type="match status" value="1"/>
</dbReference>
<evidence type="ECO:0000256" key="14">
    <source>
        <dbReference type="SAM" id="Coils"/>
    </source>
</evidence>
<evidence type="ECO:0000256" key="13">
    <source>
        <dbReference type="PROSITE-ProRule" id="PRU00024"/>
    </source>
</evidence>
<feature type="compositionally biased region" description="Acidic residues" evidence="15">
    <location>
        <begin position="359"/>
        <end position="372"/>
    </location>
</feature>
<dbReference type="PROSITE" id="PS50119">
    <property type="entry name" value="ZF_BBOX"/>
    <property type="match status" value="1"/>
</dbReference>
<dbReference type="Gene3D" id="3.30.40.10">
    <property type="entry name" value="Zinc/RING finger domain, C3HC4 (zinc finger)"/>
    <property type="match status" value="1"/>
</dbReference>
<dbReference type="SMART" id="SM00184">
    <property type="entry name" value="RING"/>
    <property type="match status" value="1"/>
</dbReference>
<dbReference type="SUPFAM" id="SSF57845">
    <property type="entry name" value="B-box zinc-binding domain"/>
    <property type="match status" value="1"/>
</dbReference>
<evidence type="ECO:0000256" key="15">
    <source>
        <dbReference type="SAM" id="MobiDB-lite"/>
    </source>
</evidence>
<feature type="domain" description="B box-type" evidence="18">
    <location>
        <begin position="146"/>
        <end position="188"/>
    </location>
</feature>
<evidence type="ECO:0000256" key="2">
    <source>
        <dbReference type="ARBA" id="ARBA00004123"/>
    </source>
</evidence>
<evidence type="ECO:0000256" key="3">
    <source>
        <dbReference type="ARBA" id="ARBA00004496"/>
    </source>
</evidence>
<evidence type="ECO:0000256" key="6">
    <source>
        <dbReference type="ARBA" id="ARBA00022679"/>
    </source>
</evidence>
<dbReference type="GO" id="GO:0005737">
    <property type="term" value="C:cytoplasm"/>
    <property type="evidence" value="ECO:0007669"/>
    <property type="project" value="UniProtKB-SubCell"/>
</dbReference>
<dbReference type="Pfam" id="PF00643">
    <property type="entry name" value="zf-B_box"/>
    <property type="match status" value="1"/>
</dbReference>
<evidence type="ECO:0000259" key="19">
    <source>
        <dbReference type="PROSITE" id="PS51262"/>
    </source>
</evidence>
<accession>A0A671Z1L8</accession>
<keyword evidence="8 13" id="KW-0863">Zinc-finger</keyword>
<dbReference type="InParanoid" id="A0A671Z1L8"/>
<evidence type="ECO:0000256" key="12">
    <source>
        <dbReference type="ARBA" id="ARBA00023242"/>
    </source>
</evidence>
<feature type="transmembrane region" description="Helical" evidence="16">
    <location>
        <begin position="482"/>
        <end position="505"/>
    </location>
</feature>
<gene>
    <name evidence="20" type="primary">trim101</name>
</gene>
<sequence length="506" mass="55945">MERKEEVKFSGAAMSLPVDLSCLQGGGGGGAEGEAALAALEKQLICPICLELFNKPVVILPCEHNLCRKCANELYQPSLFQARTTMLVNSGRFRCPSCRHEVVLDRHGVYGLQRNLLVENIIDVYKQEVSNNLNKEPSPLPPPPPAAQVTCPDHEGEKVNIYCLTCQVPTCSLCKVFGAHQSHQVAPLTDVYQQQKDELNKEVSSLVAFNDRVQSLINELEETCRNIEENCKTQKQNVCDKFSHMFSILEEKKKAMTQRISSEQEEKTGHAQALVRCYGDSVATNNKLMERAASSMEEPDMAAFVQNSRELITKVLAATASCPAETLKPGYESLSHYRYNFSRQERALRSLDFPKVVEDVPEEPEVTQEPEEPKEPSVQNTEAKHHPGTSTQNLESALEPVKEPVSAPAPAPAAPPAPGLVMDLQPETDGSQINVGGSGQVNNKKEEEKKEEEDRCAAPEPGKEGNICEDQEGMSTQQAVTLLFYLLAFLVILQRVWAYIGCFICT</sequence>
<evidence type="ECO:0000313" key="20">
    <source>
        <dbReference type="Ensembl" id="ENSSAUP00010068809.1"/>
    </source>
</evidence>
<feature type="domain" description="COS" evidence="19">
    <location>
        <begin position="296"/>
        <end position="354"/>
    </location>
</feature>
<dbReference type="InterPro" id="IPR050617">
    <property type="entry name" value="E3_ligase_FN3/SPRY"/>
</dbReference>
<comment type="catalytic activity">
    <reaction evidence="1">
        <text>S-ubiquitinyl-[E2 ubiquitin-conjugating enzyme]-L-cysteine + [acceptor protein]-L-lysine = [E2 ubiquitin-conjugating enzyme]-L-cysteine + N(6)-ubiquitinyl-[acceptor protein]-L-lysine.</text>
        <dbReference type="EC" id="2.3.2.27"/>
    </reaction>
</comment>
<dbReference type="GO" id="GO:0005634">
    <property type="term" value="C:nucleus"/>
    <property type="evidence" value="ECO:0007669"/>
    <property type="project" value="UniProtKB-SubCell"/>
</dbReference>
<keyword evidence="12" id="KW-0539">Nucleus</keyword>
<dbReference type="OMA" id="NMEHYTV"/>
<keyword evidence="6" id="KW-0808">Transferase</keyword>
<reference evidence="20" key="2">
    <citation type="submission" date="2025-08" db="UniProtKB">
        <authorList>
            <consortium name="Ensembl"/>
        </authorList>
    </citation>
    <scope>IDENTIFICATION</scope>
</reference>
<dbReference type="InterPro" id="IPR027370">
    <property type="entry name" value="Znf-RING_euk"/>
</dbReference>
<evidence type="ECO:0000313" key="21">
    <source>
        <dbReference type="Proteomes" id="UP000472265"/>
    </source>
</evidence>
<evidence type="ECO:0000256" key="7">
    <source>
        <dbReference type="ARBA" id="ARBA00022723"/>
    </source>
</evidence>
<keyword evidence="11" id="KW-0514">Muscle protein</keyword>
<reference evidence="20" key="3">
    <citation type="submission" date="2025-09" db="UniProtKB">
        <authorList>
            <consortium name="Ensembl"/>
        </authorList>
    </citation>
    <scope>IDENTIFICATION</scope>
</reference>
<keyword evidence="9" id="KW-0862">Zinc</keyword>
<organism evidence="20 21">
    <name type="scientific">Sparus aurata</name>
    <name type="common">Gilthead sea bream</name>
    <dbReference type="NCBI Taxonomy" id="8175"/>
    <lineage>
        <taxon>Eukaryota</taxon>
        <taxon>Metazoa</taxon>
        <taxon>Chordata</taxon>
        <taxon>Craniata</taxon>
        <taxon>Vertebrata</taxon>
        <taxon>Euteleostomi</taxon>
        <taxon>Actinopterygii</taxon>
        <taxon>Neopterygii</taxon>
        <taxon>Teleostei</taxon>
        <taxon>Neoteleostei</taxon>
        <taxon>Acanthomorphata</taxon>
        <taxon>Eupercaria</taxon>
        <taxon>Spariformes</taxon>
        <taxon>Sparidae</taxon>
        <taxon>Sparus</taxon>
    </lineage>
</organism>
<proteinExistence type="predicted"/>